<feature type="transmembrane region" description="Helical" evidence="6">
    <location>
        <begin position="279"/>
        <end position="299"/>
    </location>
</feature>
<evidence type="ECO:0000256" key="5">
    <source>
        <dbReference type="ARBA" id="ARBA00023136"/>
    </source>
</evidence>
<accession>A0A9D2BGM6</accession>
<dbReference type="Pfam" id="PF12704">
    <property type="entry name" value="MacB_PCD"/>
    <property type="match status" value="2"/>
</dbReference>
<evidence type="ECO:0000256" key="4">
    <source>
        <dbReference type="ARBA" id="ARBA00022989"/>
    </source>
</evidence>
<dbReference type="InterPro" id="IPR025857">
    <property type="entry name" value="MacB_PCD"/>
</dbReference>
<evidence type="ECO:0000313" key="10">
    <source>
        <dbReference type="Proteomes" id="UP000886740"/>
    </source>
</evidence>
<comment type="subcellular location">
    <subcellularLocation>
        <location evidence="1">Cell membrane</location>
        <topology evidence="1">Multi-pass membrane protein</topology>
    </subcellularLocation>
</comment>
<comment type="caution">
    <text evidence="9">The sequence shown here is derived from an EMBL/GenBank/DDBJ whole genome shotgun (WGS) entry which is preliminary data.</text>
</comment>
<dbReference type="InterPro" id="IPR050250">
    <property type="entry name" value="Macrolide_Exporter_MacB"/>
</dbReference>
<feature type="domain" description="ABC3 transporter permease C-terminal" evidence="7">
    <location>
        <begin position="672"/>
        <end position="785"/>
    </location>
</feature>
<organism evidence="9 10">
    <name type="scientific">Candidatus Parabacteroides intestinipullorum</name>
    <dbReference type="NCBI Taxonomy" id="2838723"/>
    <lineage>
        <taxon>Bacteria</taxon>
        <taxon>Pseudomonadati</taxon>
        <taxon>Bacteroidota</taxon>
        <taxon>Bacteroidia</taxon>
        <taxon>Bacteroidales</taxon>
        <taxon>Tannerellaceae</taxon>
        <taxon>Parabacteroides</taxon>
    </lineage>
</organism>
<protein>
    <submittedName>
        <fullName evidence="9">ABC transporter permease</fullName>
    </submittedName>
</protein>
<feature type="domain" description="ABC3 transporter permease C-terminal" evidence="7">
    <location>
        <begin position="286"/>
        <end position="400"/>
    </location>
</feature>
<evidence type="ECO:0000259" key="7">
    <source>
        <dbReference type="Pfam" id="PF02687"/>
    </source>
</evidence>
<reference evidence="9" key="1">
    <citation type="journal article" date="2021" name="PeerJ">
        <title>Extensive microbial diversity within the chicken gut microbiome revealed by metagenomics and culture.</title>
        <authorList>
            <person name="Gilroy R."/>
            <person name="Ravi A."/>
            <person name="Getino M."/>
            <person name="Pursley I."/>
            <person name="Horton D.L."/>
            <person name="Alikhan N.F."/>
            <person name="Baker D."/>
            <person name="Gharbi K."/>
            <person name="Hall N."/>
            <person name="Watson M."/>
            <person name="Adriaenssens E.M."/>
            <person name="Foster-Nyarko E."/>
            <person name="Jarju S."/>
            <person name="Secka A."/>
            <person name="Antonio M."/>
            <person name="Oren A."/>
            <person name="Chaudhuri R.R."/>
            <person name="La Ragione R."/>
            <person name="Hildebrand F."/>
            <person name="Pallen M.J."/>
        </authorList>
    </citation>
    <scope>NUCLEOTIDE SEQUENCE</scope>
    <source>
        <strain evidence="9">ChiGjej6B6-14162</strain>
    </source>
</reference>
<gene>
    <name evidence="9" type="ORF">H9977_09970</name>
</gene>
<keyword evidence="3 6" id="KW-0812">Transmembrane</keyword>
<feature type="domain" description="MacB-like periplasmic core" evidence="8">
    <location>
        <begin position="479"/>
        <end position="635"/>
    </location>
</feature>
<evidence type="ECO:0000256" key="2">
    <source>
        <dbReference type="ARBA" id="ARBA00022475"/>
    </source>
</evidence>
<keyword evidence="4 6" id="KW-1133">Transmembrane helix</keyword>
<dbReference type="PANTHER" id="PTHR30572">
    <property type="entry name" value="MEMBRANE COMPONENT OF TRANSPORTER-RELATED"/>
    <property type="match status" value="1"/>
</dbReference>
<evidence type="ECO:0000256" key="3">
    <source>
        <dbReference type="ARBA" id="ARBA00022692"/>
    </source>
</evidence>
<evidence type="ECO:0000313" key="9">
    <source>
        <dbReference type="EMBL" id="HIX75343.1"/>
    </source>
</evidence>
<feature type="transmembrane region" description="Helical" evidence="6">
    <location>
        <begin position="20"/>
        <end position="38"/>
    </location>
</feature>
<proteinExistence type="predicted"/>
<dbReference type="GO" id="GO:0005886">
    <property type="term" value="C:plasma membrane"/>
    <property type="evidence" value="ECO:0007669"/>
    <property type="project" value="UniProtKB-SubCell"/>
</dbReference>
<dbReference type="EMBL" id="DXEL01000068">
    <property type="protein sequence ID" value="HIX75343.1"/>
    <property type="molecule type" value="Genomic_DNA"/>
</dbReference>
<dbReference type="GO" id="GO:0022857">
    <property type="term" value="F:transmembrane transporter activity"/>
    <property type="evidence" value="ECO:0007669"/>
    <property type="project" value="TreeGrafter"/>
</dbReference>
<feature type="transmembrane region" description="Helical" evidence="6">
    <location>
        <begin position="330"/>
        <end position="353"/>
    </location>
</feature>
<keyword evidence="5 6" id="KW-0472">Membrane</keyword>
<feature type="domain" description="MacB-like periplasmic core" evidence="8">
    <location>
        <begin position="20"/>
        <end position="228"/>
    </location>
</feature>
<sequence>MKLILRNLMRIFRRFRTAMILNILGLAVAFTAFMLLMMQWDYDRQFDRHDPNADRIFRIDAQWNDGRAALASGPYGFAFMRSSPHILGGCILSALPKEASFTIEENGSRRVFKESIRKATDGLTKVFHFDLIEGDANVLDTYDQLLIPESAARRWFGTEAATGRRVTFGDNQAMTIGAVYRDFPDNNSLQNCVYTAPRKDENQLDQWNALNYSLYIRLDQGDENDAQALIDAFAAANNQEFKDNNKMNGGSLNYKAIALPEIHTFEPLMFDPTPRTSRATMFLLFSIAIIILLIAAINYTNFSTALSPMRVRNVNTQKVFGASQASLRGALLAEAVIICLVAFLIGLLLLWGLQDYNLNLLIQANIHPGSHPALIGLTALIALLIGLFAGLYPAYYITSFAPALVLKGSFGLSPKGRTLRDLLMSFQFIASFALVIGALCMFLQNRYARTAPLGFDKAWLVTSDIDKTVSSKQKVLEERLKQHPEVAGVAFSVQPFFGEMDVYSSWGRKINGERISFDVLIVSPSFLKVMNIPTIEGRDFREEDSQGVDGCFIMNRMARERYDLQAGDKIEPQEVVGVVDNFHYASMRRGISPMAFYTLGKENWINEEPIDQLYTYVYVRMNAGTDPATAQKILRDELEALSPGYPFDIRPFDEQLERTYKNEQRLATLISLFSLLAVLISISGVFGLVVFDSEYRRKEIGIRRVMGASVGNILMMFNKSYLWILLVCFTIACPIAWYAVDKWLQSFAYRVPSYWWIFPMALLIVGSVTLLTVTYQNWHAANENPVNSLKSE</sequence>
<reference evidence="9" key="2">
    <citation type="submission" date="2021-04" db="EMBL/GenBank/DDBJ databases">
        <authorList>
            <person name="Gilroy R."/>
        </authorList>
    </citation>
    <scope>NUCLEOTIDE SEQUENCE</scope>
    <source>
        <strain evidence="9">ChiGjej6B6-14162</strain>
    </source>
</reference>
<dbReference type="Proteomes" id="UP000886740">
    <property type="component" value="Unassembled WGS sequence"/>
</dbReference>
<keyword evidence="2" id="KW-1003">Cell membrane</keyword>
<feature type="transmembrane region" description="Helical" evidence="6">
    <location>
        <begin position="666"/>
        <end position="691"/>
    </location>
</feature>
<dbReference type="AlphaFoldDB" id="A0A9D2BGM6"/>
<feature type="transmembrane region" description="Helical" evidence="6">
    <location>
        <begin position="374"/>
        <end position="397"/>
    </location>
</feature>
<evidence type="ECO:0000256" key="6">
    <source>
        <dbReference type="SAM" id="Phobius"/>
    </source>
</evidence>
<evidence type="ECO:0000259" key="8">
    <source>
        <dbReference type="Pfam" id="PF12704"/>
    </source>
</evidence>
<feature type="transmembrane region" description="Helical" evidence="6">
    <location>
        <begin position="721"/>
        <end position="740"/>
    </location>
</feature>
<dbReference type="InterPro" id="IPR003838">
    <property type="entry name" value="ABC3_permease_C"/>
</dbReference>
<evidence type="ECO:0000256" key="1">
    <source>
        <dbReference type="ARBA" id="ARBA00004651"/>
    </source>
</evidence>
<name>A0A9D2BGM6_9BACT</name>
<feature type="transmembrane region" description="Helical" evidence="6">
    <location>
        <begin position="752"/>
        <end position="775"/>
    </location>
</feature>
<dbReference type="PANTHER" id="PTHR30572:SF18">
    <property type="entry name" value="ABC-TYPE MACROLIDE FAMILY EXPORT SYSTEM PERMEASE COMPONENT 2"/>
    <property type="match status" value="1"/>
</dbReference>
<feature type="transmembrane region" description="Helical" evidence="6">
    <location>
        <begin position="422"/>
        <end position="443"/>
    </location>
</feature>
<dbReference type="Pfam" id="PF02687">
    <property type="entry name" value="FtsX"/>
    <property type="match status" value="2"/>
</dbReference>